<dbReference type="PROSITE" id="PS51257">
    <property type="entry name" value="PROKAR_LIPOPROTEIN"/>
    <property type="match status" value="1"/>
</dbReference>
<dbReference type="EMBL" id="JAAEAA010000009">
    <property type="protein sequence ID" value="NDK56029.1"/>
    <property type="molecule type" value="Genomic_DNA"/>
</dbReference>
<comment type="caution">
    <text evidence="1">The sequence shown here is derived from an EMBL/GenBank/DDBJ whole genome shotgun (WGS) entry which is preliminary data.</text>
</comment>
<dbReference type="AlphaFoldDB" id="A0A6B2GYI1"/>
<name>A0A6B2GYI1_9BACT</name>
<protein>
    <recommendedName>
        <fullName evidence="3">Lipoprotein</fullName>
    </recommendedName>
</protein>
<evidence type="ECO:0008006" key="3">
    <source>
        <dbReference type="Google" id="ProtNLM"/>
    </source>
</evidence>
<keyword evidence="2" id="KW-1185">Reference proteome</keyword>
<gene>
    <name evidence="1" type="ORF">GWO68_08880</name>
</gene>
<reference evidence="1 2" key="1">
    <citation type="submission" date="2020-01" db="EMBL/GenBank/DDBJ databases">
        <authorList>
            <person name="Kim M.K."/>
        </authorList>
    </citation>
    <scope>NUCLEOTIDE SEQUENCE [LARGE SCALE GENOMIC DNA]</scope>
    <source>
        <strain evidence="1 2">BT213</strain>
    </source>
</reference>
<proteinExistence type="predicted"/>
<sequence>MKILTRVIIWDFIAMKNLGFAMILVVTSLGACNDHDDCTPESVTTNFTEGREIVTVFNAASNSNIYKVENGNNTVFEYTNAKAQCDNAYDDEKVRKFTFEVNTEAVQFRFTDKEVKLTNCYFEDVGGWARGIYEIESGLIEGVKISDGKWRVNVSVLTVPKFPDEKPERIEFKEVFIK</sequence>
<organism evidence="1 2">
    <name type="scientific">Pontibacter fetidus</name>
    <dbReference type="NCBI Taxonomy" id="2700082"/>
    <lineage>
        <taxon>Bacteria</taxon>
        <taxon>Pseudomonadati</taxon>
        <taxon>Bacteroidota</taxon>
        <taxon>Cytophagia</taxon>
        <taxon>Cytophagales</taxon>
        <taxon>Hymenobacteraceae</taxon>
        <taxon>Pontibacter</taxon>
    </lineage>
</organism>
<dbReference type="Proteomes" id="UP000478546">
    <property type="component" value="Unassembled WGS sequence"/>
</dbReference>
<evidence type="ECO:0000313" key="2">
    <source>
        <dbReference type="Proteomes" id="UP000478546"/>
    </source>
</evidence>
<evidence type="ECO:0000313" key="1">
    <source>
        <dbReference type="EMBL" id="NDK56029.1"/>
    </source>
</evidence>
<accession>A0A6B2GYI1</accession>